<comment type="caution">
    <text evidence="2">The sequence shown here is derived from an EMBL/GenBank/DDBJ whole genome shotgun (WGS) entry which is preliminary data.</text>
</comment>
<keyword evidence="3" id="KW-1185">Reference proteome</keyword>
<dbReference type="PANTHER" id="PTHR47818">
    <property type="entry name" value="RNI-LIKE SUPERFAMILY PROTEIN"/>
    <property type="match status" value="1"/>
</dbReference>
<proteinExistence type="predicted"/>
<sequence length="659" mass="72008">MAEHRTEESAVEVGGPAPSLLSLCLDAVAARLTRDRAGAGAGAGRTGWPGGCGRGGRGGFAEDGGGEADDDHLGPEQVAEALPWELVDLLASRLPPAALESLHHAAHARCCSSADTTAGLGGQDGHRRGIKRSRCEDFNTAWQSLFKLRWPLGVKPGHDSVVTVDWQQQYWEKHLQECLDEATESALLPSFRGGIGELSISAKIMNSIYHCEDISQQKSRLTYQFSRFGCYARCLRLQGVLCTAETYDLLQHCKLERLMFIRIIAEPEVDGVCLLLSCHVETLLSLEFIHCQLYPAVMEKICVAVLQKGSQSHGIKQLRIISSPICETRPLTISAGLLNFLSSAKSLHLLSLHDSKMQPSFAQMLIHTLLESSCGLQTLEISDNNIPGWLSKMNRSSTSSSLALKSDISLNSLSILNLRNNNLQKDDVADLHKILIKLPNLRDLDISCNPIMDEGIRSLFPFISWAIEKENPLLRLNVENCDLSSIGVSKLLECLTSVKQPLDMLSLADNPLGSSVAPALAKFLGSHVRDLNVEDIDLMTIGFQKLEEALPMEVALSHINISKNRGGIGAAYFVSRLILQAPNLVSVNAAANILPPESLEVICNALKQRTCNLDRVDLTGNFRLSDTIFPGFLEFKKHGKPILVLPSNLGTYAPYDDDP</sequence>
<dbReference type="PANTHER" id="PTHR47818:SF2">
    <property type="entry name" value="F-BOX DOMAIN-CONTAINING PROTEIN"/>
    <property type="match status" value="1"/>
</dbReference>
<dbReference type="AlphaFoldDB" id="A0A8T0URK8"/>
<dbReference type="OrthoDB" id="120976at2759"/>
<name>A0A8T0URK8_PANVG</name>
<gene>
    <name evidence="2" type="ORF">PVAP13_3KG067500</name>
</gene>
<dbReference type="InterPro" id="IPR032675">
    <property type="entry name" value="LRR_dom_sf"/>
</dbReference>
<feature type="compositionally biased region" description="Gly residues" evidence="1">
    <location>
        <begin position="39"/>
        <end position="63"/>
    </location>
</feature>
<organism evidence="2 3">
    <name type="scientific">Panicum virgatum</name>
    <name type="common">Blackwell switchgrass</name>
    <dbReference type="NCBI Taxonomy" id="38727"/>
    <lineage>
        <taxon>Eukaryota</taxon>
        <taxon>Viridiplantae</taxon>
        <taxon>Streptophyta</taxon>
        <taxon>Embryophyta</taxon>
        <taxon>Tracheophyta</taxon>
        <taxon>Spermatophyta</taxon>
        <taxon>Magnoliopsida</taxon>
        <taxon>Liliopsida</taxon>
        <taxon>Poales</taxon>
        <taxon>Poaceae</taxon>
        <taxon>PACMAD clade</taxon>
        <taxon>Panicoideae</taxon>
        <taxon>Panicodae</taxon>
        <taxon>Paniceae</taxon>
        <taxon>Panicinae</taxon>
        <taxon>Panicum</taxon>
        <taxon>Panicum sect. Hiantes</taxon>
    </lineage>
</organism>
<dbReference type="EMBL" id="CM029041">
    <property type="protein sequence ID" value="KAG2623554.1"/>
    <property type="molecule type" value="Genomic_DNA"/>
</dbReference>
<evidence type="ECO:0000313" key="2">
    <source>
        <dbReference type="EMBL" id="KAG2623554.1"/>
    </source>
</evidence>
<protein>
    <submittedName>
        <fullName evidence="2">Uncharacterized protein</fullName>
    </submittedName>
</protein>
<accession>A0A8T0URK8</accession>
<reference evidence="2" key="1">
    <citation type="submission" date="2020-05" db="EMBL/GenBank/DDBJ databases">
        <title>WGS assembly of Panicum virgatum.</title>
        <authorList>
            <person name="Lovell J.T."/>
            <person name="Jenkins J."/>
            <person name="Shu S."/>
            <person name="Juenger T.E."/>
            <person name="Schmutz J."/>
        </authorList>
    </citation>
    <scope>NUCLEOTIDE SEQUENCE</scope>
    <source>
        <strain evidence="2">AP13</strain>
    </source>
</reference>
<dbReference type="SMART" id="SM00368">
    <property type="entry name" value="LRR_RI"/>
    <property type="match status" value="4"/>
</dbReference>
<evidence type="ECO:0000256" key="1">
    <source>
        <dbReference type="SAM" id="MobiDB-lite"/>
    </source>
</evidence>
<evidence type="ECO:0000313" key="3">
    <source>
        <dbReference type="Proteomes" id="UP000823388"/>
    </source>
</evidence>
<feature type="region of interest" description="Disordered" evidence="1">
    <location>
        <begin position="38"/>
        <end position="73"/>
    </location>
</feature>
<dbReference type="SUPFAM" id="SSF52047">
    <property type="entry name" value="RNI-like"/>
    <property type="match status" value="1"/>
</dbReference>
<dbReference type="Gene3D" id="3.80.10.10">
    <property type="entry name" value="Ribonuclease Inhibitor"/>
    <property type="match status" value="1"/>
</dbReference>
<dbReference type="Proteomes" id="UP000823388">
    <property type="component" value="Chromosome 3K"/>
</dbReference>